<dbReference type="Gene3D" id="1.20.1250.20">
    <property type="entry name" value="MFS general substrate transporter like domains"/>
    <property type="match status" value="1"/>
</dbReference>
<keyword evidence="6 8" id="KW-0472">Membrane</keyword>
<dbReference type="GO" id="GO:0005351">
    <property type="term" value="F:carbohydrate:proton symporter activity"/>
    <property type="evidence" value="ECO:0007669"/>
    <property type="project" value="TreeGrafter"/>
</dbReference>
<dbReference type="PROSITE" id="PS00217">
    <property type="entry name" value="SUGAR_TRANSPORT_2"/>
    <property type="match status" value="1"/>
</dbReference>
<protein>
    <recommendedName>
        <fullName evidence="9">Major facilitator superfamily (MFS) profile domain-containing protein</fullName>
    </recommendedName>
</protein>
<gene>
    <name evidence="10" type="ORF">BN869_000013945_1</name>
</gene>
<feature type="transmembrane region" description="Helical" evidence="8">
    <location>
        <begin position="309"/>
        <end position="330"/>
    </location>
</feature>
<feature type="transmembrane region" description="Helical" evidence="8">
    <location>
        <begin position="474"/>
        <end position="492"/>
    </location>
</feature>
<evidence type="ECO:0000256" key="3">
    <source>
        <dbReference type="ARBA" id="ARBA00022448"/>
    </source>
</evidence>
<evidence type="ECO:0000256" key="7">
    <source>
        <dbReference type="RuleBase" id="RU003346"/>
    </source>
</evidence>
<organism evidence="10">
    <name type="scientific">Bionectria ochroleuca</name>
    <name type="common">Gliocladium roseum</name>
    <dbReference type="NCBI Taxonomy" id="29856"/>
    <lineage>
        <taxon>Eukaryota</taxon>
        <taxon>Fungi</taxon>
        <taxon>Dikarya</taxon>
        <taxon>Ascomycota</taxon>
        <taxon>Pezizomycotina</taxon>
        <taxon>Sordariomycetes</taxon>
        <taxon>Hypocreomycetidae</taxon>
        <taxon>Hypocreales</taxon>
        <taxon>Bionectriaceae</taxon>
        <taxon>Clonostachys</taxon>
    </lineage>
</organism>
<evidence type="ECO:0000256" key="1">
    <source>
        <dbReference type="ARBA" id="ARBA00004141"/>
    </source>
</evidence>
<dbReference type="EMBL" id="CDPU01000175">
    <property type="protein sequence ID" value="CEO57887.1"/>
    <property type="molecule type" value="Genomic_DNA"/>
</dbReference>
<feature type="transmembrane region" description="Helical" evidence="8">
    <location>
        <begin position="404"/>
        <end position="427"/>
    </location>
</feature>
<reference evidence="10" key="1">
    <citation type="submission" date="2015-01" db="EMBL/GenBank/DDBJ databases">
        <authorList>
            <person name="Durling Mikael"/>
        </authorList>
    </citation>
    <scope>NUCLEOTIDE SEQUENCE</scope>
</reference>
<evidence type="ECO:0000256" key="2">
    <source>
        <dbReference type="ARBA" id="ARBA00010992"/>
    </source>
</evidence>
<dbReference type="InterPro" id="IPR005828">
    <property type="entry name" value="MFS_sugar_transport-like"/>
</dbReference>
<evidence type="ECO:0000313" key="10">
    <source>
        <dbReference type="EMBL" id="CEO57887.1"/>
    </source>
</evidence>
<evidence type="ECO:0000256" key="5">
    <source>
        <dbReference type="ARBA" id="ARBA00022989"/>
    </source>
</evidence>
<feature type="transmembrane region" description="Helical" evidence="8">
    <location>
        <begin position="150"/>
        <end position="169"/>
    </location>
</feature>
<dbReference type="InterPro" id="IPR003663">
    <property type="entry name" value="Sugar/inositol_transpt"/>
</dbReference>
<dbReference type="AlphaFoldDB" id="A0A0B7KQW1"/>
<feature type="domain" description="Major facilitator superfamily (MFS) profile" evidence="9">
    <location>
        <begin position="49"/>
        <end position="496"/>
    </location>
</feature>
<feature type="transmembrane region" description="Helical" evidence="8">
    <location>
        <begin position="98"/>
        <end position="119"/>
    </location>
</feature>
<keyword evidence="5 8" id="KW-1133">Transmembrane helix</keyword>
<evidence type="ECO:0000256" key="4">
    <source>
        <dbReference type="ARBA" id="ARBA00022692"/>
    </source>
</evidence>
<evidence type="ECO:0000256" key="8">
    <source>
        <dbReference type="SAM" id="Phobius"/>
    </source>
</evidence>
<dbReference type="Pfam" id="PF00083">
    <property type="entry name" value="Sugar_tr"/>
    <property type="match status" value="1"/>
</dbReference>
<evidence type="ECO:0000259" key="9">
    <source>
        <dbReference type="PROSITE" id="PS50850"/>
    </source>
</evidence>
<keyword evidence="3 7" id="KW-0813">Transport</keyword>
<accession>A0A0B7KQW1</accession>
<dbReference type="PROSITE" id="PS50850">
    <property type="entry name" value="MFS"/>
    <property type="match status" value="1"/>
</dbReference>
<feature type="transmembrane region" description="Helical" evidence="8">
    <location>
        <begin position="47"/>
        <end position="72"/>
    </location>
</feature>
<dbReference type="GO" id="GO:0016020">
    <property type="term" value="C:membrane"/>
    <property type="evidence" value="ECO:0007669"/>
    <property type="project" value="UniProtKB-SubCell"/>
</dbReference>
<dbReference type="NCBIfam" id="TIGR00879">
    <property type="entry name" value="SP"/>
    <property type="match status" value="1"/>
</dbReference>
<keyword evidence="4 8" id="KW-0812">Transmembrane</keyword>
<dbReference type="FunFam" id="1.20.1250.20:FF:000078">
    <property type="entry name" value="MFS maltose transporter, putative"/>
    <property type="match status" value="1"/>
</dbReference>
<feature type="transmembrane region" description="Helical" evidence="8">
    <location>
        <begin position="218"/>
        <end position="238"/>
    </location>
</feature>
<sequence length="516" mass="56534">MSLQEKAIEDAKTGHVESKLVASPEGISTDSSMASQFRNLWKYRRSFLAAMGCSTTPILIGYDLTLVGSIIANKEFVATFGTYDSAVSNTILPADHQLVWTVVQFVAAAVCAFLSGYLNDFMGRRSCFFLTVFLTIAGTITELFSNNWKIWIVAKLLMGAAMGSMQGNTQTYVSEVTPVEIRGFALSLFQFWIILGSLLAACVLQGTTSIDGPWSWKAAIVTQVGPAALCLLIFIPFVPESPYYLVQKGQLDRARKAVQKLRSSEAGFDPEEEVRTMKATLDHERQQRAEAKQPSYLECFQGTDLRRTLVACLPVVMQLFMGYPLCGNYLAYFLSMSGIDDAFLITVISILCSLVSAGIAFVLIERVGRRPQILIGVYGMLVCLLIVGLLGFFGRGELWNNRALSAFCIIWAVFYYMSVGAVGWTIVGEISSSRLRAKTTSLAAISSSIFNMGWSIAIPYLVNAEEANLGPKTGLIFLGFGVFLGVAAFVSIPETKGKTFEELDNLFAARVSARKF</sequence>
<feature type="transmembrane region" description="Helical" evidence="8">
    <location>
        <begin position="439"/>
        <end position="462"/>
    </location>
</feature>
<name>A0A0B7KQW1_BIOOC</name>
<dbReference type="InterPro" id="IPR036259">
    <property type="entry name" value="MFS_trans_sf"/>
</dbReference>
<proteinExistence type="inferred from homology"/>
<feature type="transmembrane region" description="Helical" evidence="8">
    <location>
        <begin position="126"/>
        <end position="144"/>
    </location>
</feature>
<comment type="similarity">
    <text evidence="2 7">Belongs to the major facilitator superfamily. Sugar transporter (TC 2.A.1.1) family.</text>
</comment>
<comment type="subcellular location">
    <subcellularLocation>
        <location evidence="1">Membrane</location>
        <topology evidence="1">Multi-pass membrane protein</topology>
    </subcellularLocation>
</comment>
<dbReference type="InterPro" id="IPR050360">
    <property type="entry name" value="MFS_Sugar_Transporters"/>
</dbReference>
<feature type="transmembrane region" description="Helical" evidence="8">
    <location>
        <begin position="373"/>
        <end position="392"/>
    </location>
</feature>
<feature type="transmembrane region" description="Helical" evidence="8">
    <location>
        <begin position="342"/>
        <end position="364"/>
    </location>
</feature>
<evidence type="ECO:0000256" key="6">
    <source>
        <dbReference type="ARBA" id="ARBA00023136"/>
    </source>
</evidence>
<feature type="transmembrane region" description="Helical" evidence="8">
    <location>
        <begin position="181"/>
        <end position="206"/>
    </location>
</feature>
<dbReference type="InterPro" id="IPR020846">
    <property type="entry name" value="MFS_dom"/>
</dbReference>
<dbReference type="PROSITE" id="PS00216">
    <property type="entry name" value="SUGAR_TRANSPORT_1"/>
    <property type="match status" value="1"/>
</dbReference>
<dbReference type="PANTHER" id="PTHR48022">
    <property type="entry name" value="PLASTIDIC GLUCOSE TRANSPORTER 4"/>
    <property type="match status" value="1"/>
</dbReference>
<dbReference type="SUPFAM" id="SSF103473">
    <property type="entry name" value="MFS general substrate transporter"/>
    <property type="match status" value="1"/>
</dbReference>
<dbReference type="PANTHER" id="PTHR48022:SF15">
    <property type="entry name" value="ALPHA-GLUCOSIDE TRANSPORTER, PUTATIVE (AFU_ORTHOLOGUE AFUA_5G00500)-RELATED"/>
    <property type="match status" value="1"/>
</dbReference>
<dbReference type="InterPro" id="IPR005829">
    <property type="entry name" value="Sugar_transporter_CS"/>
</dbReference>